<dbReference type="InterPro" id="IPR018244">
    <property type="entry name" value="Allrgn_V5/Tpx1_CS"/>
</dbReference>
<accession>A0A0K0FCB0</accession>
<dbReference type="Proteomes" id="UP000035680">
    <property type="component" value="Unassembled WGS sequence"/>
</dbReference>
<dbReference type="SUPFAM" id="SSF55797">
    <property type="entry name" value="PR-1-like"/>
    <property type="match status" value="1"/>
</dbReference>
<reference evidence="3" key="1">
    <citation type="submission" date="2014-07" db="EMBL/GenBank/DDBJ databases">
        <authorList>
            <person name="Martin A.A"/>
            <person name="De Silva N."/>
        </authorList>
    </citation>
    <scope>NUCLEOTIDE SEQUENCE</scope>
</reference>
<dbReference type="PROSITE" id="PS01009">
    <property type="entry name" value="CRISP_1"/>
    <property type="match status" value="1"/>
</dbReference>
<dbReference type="InterPro" id="IPR034113">
    <property type="entry name" value="SCP_GAPR1-like"/>
</dbReference>
<evidence type="ECO:0000256" key="1">
    <source>
        <dbReference type="SAM" id="SignalP"/>
    </source>
</evidence>
<dbReference type="Pfam" id="PF00188">
    <property type="entry name" value="CAP"/>
    <property type="match status" value="1"/>
</dbReference>
<proteinExistence type="predicted"/>
<dbReference type="PRINTS" id="PR00837">
    <property type="entry name" value="V5TPXLIKE"/>
</dbReference>
<keyword evidence="1" id="KW-0732">Signal</keyword>
<dbReference type="GO" id="GO:0005576">
    <property type="term" value="C:extracellular region"/>
    <property type="evidence" value="ECO:0007669"/>
    <property type="project" value="InterPro"/>
</dbReference>
<name>A0A0K0FCB0_STRVS</name>
<dbReference type="AlphaFoldDB" id="A0A0K0FCB0"/>
<dbReference type="InterPro" id="IPR035940">
    <property type="entry name" value="CAP_sf"/>
</dbReference>
<protein>
    <submittedName>
        <fullName evidence="4">CAP domain-containing protein (inferred by orthology to a human protein)</fullName>
    </submittedName>
</protein>
<feature type="chain" id="PRO_5005329675" evidence="1">
    <location>
        <begin position="21"/>
        <end position="338"/>
    </location>
</feature>
<sequence>MIILFLNCYIISQLVIQSFCQITSNVQILKKYGPGGTITYNCNGRDYYSLNDVYKKIQEENPNSRFIFQGSEAGGSNGNSIFSKNSRFNGFKKYFFPFWGNGGYKVINKNSNLNTPGQYNVPDGNIVNKNRYPNNGISNSRGYNQNRYPYIPSDKFGDYLNDKFYGKNPYSDKISKYIWNGYDLNSDRKNKFKQMKKRFMEESNQYRSKHQVGKLITDSFLENEAQSYANYLAKKRTLQHDYKSIQKYKMGENLGYASGPSAHLIVKLWYDENTKYNYRLNSHQSGTGHFSQLVWASSRKAGFGVAEGIGNSIYVVCRYSPQGNIGGQYISNVRPPRK</sequence>
<reference evidence="4" key="2">
    <citation type="submission" date="2015-08" db="UniProtKB">
        <authorList>
            <consortium name="WormBaseParasite"/>
        </authorList>
    </citation>
    <scope>IDENTIFICATION</scope>
</reference>
<dbReference type="PANTHER" id="PTHR10334">
    <property type="entry name" value="CYSTEINE-RICH SECRETORY PROTEIN-RELATED"/>
    <property type="match status" value="1"/>
</dbReference>
<keyword evidence="3" id="KW-1185">Reference proteome</keyword>
<dbReference type="WBParaSite" id="SVE_0647500.1">
    <property type="protein sequence ID" value="SVE_0647500.1"/>
    <property type="gene ID" value="SVE_0647500"/>
</dbReference>
<dbReference type="CDD" id="cd05382">
    <property type="entry name" value="CAP_GAPR1-like"/>
    <property type="match status" value="1"/>
</dbReference>
<evidence type="ECO:0000313" key="4">
    <source>
        <dbReference type="WBParaSite" id="SVE_0647500.1"/>
    </source>
</evidence>
<feature type="domain" description="SCP" evidence="2">
    <location>
        <begin position="194"/>
        <end position="327"/>
    </location>
</feature>
<dbReference type="Gene3D" id="3.40.33.10">
    <property type="entry name" value="CAP"/>
    <property type="match status" value="1"/>
</dbReference>
<dbReference type="SMART" id="SM00198">
    <property type="entry name" value="SCP"/>
    <property type="match status" value="1"/>
</dbReference>
<organism evidence="3 4">
    <name type="scientific">Strongyloides venezuelensis</name>
    <name type="common">Threadworm</name>
    <dbReference type="NCBI Taxonomy" id="75913"/>
    <lineage>
        <taxon>Eukaryota</taxon>
        <taxon>Metazoa</taxon>
        <taxon>Ecdysozoa</taxon>
        <taxon>Nematoda</taxon>
        <taxon>Chromadorea</taxon>
        <taxon>Rhabditida</taxon>
        <taxon>Tylenchina</taxon>
        <taxon>Panagrolaimomorpha</taxon>
        <taxon>Strongyloidoidea</taxon>
        <taxon>Strongyloididae</taxon>
        <taxon>Strongyloides</taxon>
    </lineage>
</organism>
<feature type="signal peptide" evidence="1">
    <location>
        <begin position="1"/>
        <end position="20"/>
    </location>
</feature>
<evidence type="ECO:0000259" key="2">
    <source>
        <dbReference type="SMART" id="SM00198"/>
    </source>
</evidence>
<dbReference type="InterPro" id="IPR014044">
    <property type="entry name" value="CAP_dom"/>
</dbReference>
<dbReference type="STRING" id="75913.A0A0K0FCB0"/>
<dbReference type="InterPro" id="IPR001283">
    <property type="entry name" value="CRISP-related"/>
</dbReference>
<evidence type="ECO:0000313" key="3">
    <source>
        <dbReference type="Proteomes" id="UP000035680"/>
    </source>
</evidence>